<dbReference type="GO" id="GO:0003676">
    <property type="term" value="F:nucleic acid binding"/>
    <property type="evidence" value="ECO:0007669"/>
    <property type="project" value="InterPro"/>
</dbReference>
<dbReference type="EMBL" id="QSKF01000008">
    <property type="protein sequence ID" value="RHE39253.1"/>
    <property type="molecule type" value="Genomic_DNA"/>
</dbReference>
<reference evidence="1 2" key="1">
    <citation type="submission" date="2018-08" db="EMBL/GenBank/DDBJ databases">
        <title>A genome reference for cultivated species of the human gut microbiota.</title>
        <authorList>
            <person name="Zou Y."/>
            <person name="Xue W."/>
            <person name="Luo G."/>
        </authorList>
    </citation>
    <scope>NUCLEOTIDE SEQUENCE [LARGE SCALE GENOMIC DNA]</scope>
    <source>
        <strain evidence="1 2">AM28-23</strain>
    </source>
</reference>
<organism evidence="1 2">
    <name type="scientific">Blautia obeum</name>
    <dbReference type="NCBI Taxonomy" id="40520"/>
    <lineage>
        <taxon>Bacteria</taxon>
        <taxon>Bacillati</taxon>
        <taxon>Bacillota</taxon>
        <taxon>Clostridia</taxon>
        <taxon>Lachnospirales</taxon>
        <taxon>Lachnospiraceae</taxon>
        <taxon>Blautia</taxon>
    </lineage>
</organism>
<dbReference type="RefSeq" id="WP_015541240.1">
    <property type="nucleotide sequence ID" value="NZ_CABJFK010000008.1"/>
</dbReference>
<proteinExistence type="predicted"/>
<protein>
    <submittedName>
        <fullName evidence="1">Adenosine deaminase</fullName>
    </submittedName>
</protein>
<gene>
    <name evidence="1" type="ORF">DW740_10935</name>
</gene>
<dbReference type="InterPro" id="IPR025247">
    <property type="entry name" value="EcoRI-like_methylase"/>
</dbReference>
<evidence type="ECO:0000313" key="1">
    <source>
        <dbReference type="EMBL" id="RHE39253.1"/>
    </source>
</evidence>
<accession>A0A414J4F0</accession>
<dbReference type="Pfam" id="PF13651">
    <property type="entry name" value="EcoRI_methylase"/>
    <property type="match status" value="2"/>
</dbReference>
<name>A0A414J4F0_9FIRM</name>
<evidence type="ECO:0000313" key="2">
    <source>
        <dbReference type="Proteomes" id="UP000283745"/>
    </source>
</evidence>
<comment type="caution">
    <text evidence="1">The sequence shown here is derived from an EMBL/GenBank/DDBJ whole genome shotgun (WGS) entry which is preliminary data.</text>
</comment>
<sequence length="305" mass="36043">MKKREVDHSLLDKAKINKKDEFYTQLIDIEKEVVHYTKHFRGKVVYCNCDDPEYSNFWKFFYEHFEELGLKELNATYFGEDARFYNYDGKEITITQLKENGDFRSNECIQVLKQSDIVVTNPPFSLFREYISQLDKYDKDFLIISNINAITYKEVFPLIQSNKAWLGVCFGRGISGFIVPESYELYGTETKVDENGKRIISPNNCMWLTSLDNEKRHQPIELVKQYEGNEESYPFYDNYWGINVNKTQDIPMDYMGAMGVPITFLNKYDPEQFEIIKFRKGDDDKDLKINGKAPYFRILIKRKTA</sequence>
<dbReference type="InterPro" id="IPR002052">
    <property type="entry name" value="DNA_methylase_N6_adenine_CS"/>
</dbReference>
<dbReference type="GO" id="GO:0008168">
    <property type="term" value="F:methyltransferase activity"/>
    <property type="evidence" value="ECO:0007669"/>
    <property type="project" value="InterPro"/>
</dbReference>
<dbReference type="PROSITE" id="PS00092">
    <property type="entry name" value="N6_MTASE"/>
    <property type="match status" value="1"/>
</dbReference>
<dbReference type="AlphaFoldDB" id="A0A414J4F0"/>
<dbReference type="Proteomes" id="UP000283745">
    <property type="component" value="Unassembled WGS sequence"/>
</dbReference>
<dbReference type="GO" id="GO:0032259">
    <property type="term" value="P:methylation"/>
    <property type="evidence" value="ECO:0007669"/>
    <property type="project" value="InterPro"/>
</dbReference>